<accession>A0A834SPY1</accession>
<dbReference type="EMBL" id="JAAIUW010000012">
    <property type="protein sequence ID" value="KAF7807251.1"/>
    <property type="molecule type" value="Genomic_DNA"/>
</dbReference>
<dbReference type="AlphaFoldDB" id="A0A834SPY1"/>
<reference evidence="2" key="1">
    <citation type="submission" date="2020-09" db="EMBL/GenBank/DDBJ databases">
        <title>Genome-Enabled Discovery of Anthraquinone Biosynthesis in Senna tora.</title>
        <authorList>
            <person name="Kang S.-H."/>
            <person name="Pandey R.P."/>
            <person name="Lee C.-M."/>
            <person name="Sim J.-S."/>
            <person name="Jeong J.-T."/>
            <person name="Choi B.-S."/>
            <person name="Jung M."/>
            <person name="Ginzburg D."/>
            <person name="Zhao K."/>
            <person name="Won S.Y."/>
            <person name="Oh T.-J."/>
            <person name="Yu Y."/>
            <person name="Kim N.-H."/>
            <person name="Lee O.R."/>
            <person name="Lee T.-H."/>
            <person name="Bashyal P."/>
            <person name="Kim T.-S."/>
            <person name="Lee W.-H."/>
            <person name="Kawkins C."/>
            <person name="Kim C.-K."/>
            <person name="Kim J.S."/>
            <person name="Ahn B.O."/>
            <person name="Rhee S.Y."/>
            <person name="Sohng J.K."/>
        </authorList>
    </citation>
    <scope>NUCLEOTIDE SEQUENCE</scope>
    <source>
        <tissue evidence="2">Leaf</tissue>
    </source>
</reference>
<evidence type="ECO:0000313" key="3">
    <source>
        <dbReference type="Proteomes" id="UP000634136"/>
    </source>
</evidence>
<organism evidence="2 3">
    <name type="scientific">Senna tora</name>
    <dbReference type="NCBI Taxonomy" id="362788"/>
    <lineage>
        <taxon>Eukaryota</taxon>
        <taxon>Viridiplantae</taxon>
        <taxon>Streptophyta</taxon>
        <taxon>Embryophyta</taxon>
        <taxon>Tracheophyta</taxon>
        <taxon>Spermatophyta</taxon>
        <taxon>Magnoliopsida</taxon>
        <taxon>eudicotyledons</taxon>
        <taxon>Gunneridae</taxon>
        <taxon>Pentapetalae</taxon>
        <taxon>rosids</taxon>
        <taxon>fabids</taxon>
        <taxon>Fabales</taxon>
        <taxon>Fabaceae</taxon>
        <taxon>Caesalpinioideae</taxon>
        <taxon>Cassia clade</taxon>
        <taxon>Senna</taxon>
    </lineage>
</organism>
<feature type="compositionally biased region" description="Polar residues" evidence="1">
    <location>
        <begin position="94"/>
        <end position="108"/>
    </location>
</feature>
<keyword evidence="3" id="KW-1185">Reference proteome</keyword>
<gene>
    <name evidence="2" type="ORF">G2W53_039412</name>
</gene>
<proteinExistence type="predicted"/>
<feature type="region of interest" description="Disordered" evidence="1">
    <location>
        <begin position="94"/>
        <end position="118"/>
    </location>
</feature>
<dbReference type="Proteomes" id="UP000634136">
    <property type="component" value="Unassembled WGS sequence"/>
</dbReference>
<feature type="region of interest" description="Disordered" evidence="1">
    <location>
        <begin position="1"/>
        <end position="49"/>
    </location>
</feature>
<sequence length="118" mass="13847">MEEQTRRRSRGNTKVESQGRRNKVKRLFAEKRGPKYEEGMKQKDKKNPWSKKLLLPADDAWNSLATTVATMGEYYNNRKFKWRKFRSLSCSGLNLQKAPQNPKPQQITYPHAESSMDL</sequence>
<evidence type="ECO:0000256" key="1">
    <source>
        <dbReference type="SAM" id="MobiDB-lite"/>
    </source>
</evidence>
<protein>
    <submittedName>
        <fullName evidence="2">Uncharacterized protein</fullName>
    </submittedName>
</protein>
<evidence type="ECO:0000313" key="2">
    <source>
        <dbReference type="EMBL" id="KAF7807251.1"/>
    </source>
</evidence>
<feature type="compositionally biased region" description="Basic and acidic residues" evidence="1">
    <location>
        <begin position="27"/>
        <end position="47"/>
    </location>
</feature>
<name>A0A834SPY1_9FABA</name>
<comment type="caution">
    <text evidence="2">The sequence shown here is derived from an EMBL/GenBank/DDBJ whole genome shotgun (WGS) entry which is preliminary data.</text>
</comment>